<dbReference type="PROSITE" id="PS51192">
    <property type="entry name" value="HELICASE_ATP_BIND_1"/>
    <property type="match status" value="1"/>
</dbReference>
<dbReference type="CDD" id="cd18793">
    <property type="entry name" value="SF2_C_SNF"/>
    <property type="match status" value="1"/>
</dbReference>
<evidence type="ECO:0000256" key="1">
    <source>
        <dbReference type="ARBA" id="ARBA00022741"/>
    </source>
</evidence>
<dbReference type="SMART" id="SM00490">
    <property type="entry name" value="HELICc"/>
    <property type="match status" value="1"/>
</dbReference>
<dbReference type="InterPro" id="IPR001650">
    <property type="entry name" value="Helicase_C-like"/>
</dbReference>
<keyword evidence="1" id="KW-0547">Nucleotide-binding</keyword>
<dbReference type="EMBL" id="MN740328">
    <property type="protein sequence ID" value="QHU00560.1"/>
    <property type="molecule type" value="Genomic_DNA"/>
</dbReference>
<dbReference type="GO" id="GO:0016787">
    <property type="term" value="F:hydrolase activity"/>
    <property type="evidence" value="ECO:0007669"/>
    <property type="project" value="UniProtKB-KW"/>
</dbReference>
<dbReference type="Gene3D" id="3.40.50.300">
    <property type="entry name" value="P-loop containing nucleotide triphosphate hydrolases"/>
    <property type="match status" value="1"/>
</dbReference>
<dbReference type="SUPFAM" id="SSF52540">
    <property type="entry name" value="P-loop containing nucleoside triphosphate hydrolases"/>
    <property type="match status" value="2"/>
</dbReference>
<dbReference type="InterPro" id="IPR000330">
    <property type="entry name" value="SNF2_N"/>
</dbReference>
<dbReference type="SMART" id="SM00487">
    <property type="entry name" value="DEXDc"/>
    <property type="match status" value="1"/>
</dbReference>
<feature type="domain" description="Helicase ATP-binding" evidence="5">
    <location>
        <begin position="260"/>
        <end position="504"/>
    </location>
</feature>
<dbReference type="Pfam" id="PF00176">
    <property type="entry name" value="SNF2-rel_dom"/>
    <property type="match status" value="1"/>
</dbReference>
<dbReference type="InterPro" id="IPR038718">
    <property type="entry name" value="SNF2-like_sf"/>
</dbReference>
<dbReference type="GO" id="GO:0005634">
    <property type="term" value="C:nucleus"/>
    <property type="evidence" value="ECO:0007669"/>
    <property type="project" value="TreeGrafter"/>
</dbReference>
<evidence type="ECO:0000256" key="4">
    <source>
        <dbReference type="SAM" id="Coils"/>
    </source>
</evidence>
<proteinExistence type="predicted"/>
<dbReference type="GO" id="GO:0006281">
    <property type="term" value="P:DNA repair"/>
    <property type="evidence" value="ECO:0007669"/>
    <property type="project" value="TreeGrafter"/>
</dbReference>
<dbReference type="GO" id="GO:0005524">
    <property type="term" value="F:ATP binding"/>
    <property type="evidence" value="ECO:0007669"/>
    <property type="project" value="UniProtKB-KW"/>
</dbReference>
<evidence type="ECO:0000259" key="6">
    <source>
        <dbReference type="PROSITE" id="PS51194"/>
    </source>
</evidence>
<evidence type="ECO:0000313" key="7">
    <source>
        <dbReference type="EMBL" id="QHU00560.1"/>
    </source>
</evidence>
<reference evidence="7" key="1">
    <citation type="journal article" date="2020" name="Nature">
        <title>Giant virus diversity and host interactions through global metagenomics.</title>
        <authorList>
            <person name="Schulz F."/>
            <person name="Roux S."/>
            <person name="Paez-Espino D."/>
            <person name="Jungbluth S."/>
            <person name="Walsh D.A."/>
            <person name="Denef V.J."/>
            <person name="McMahon K.D."/>
            <person name="Konstantinidis K.T."/>
            <person name="Eloe-Fadrosh E.A."/>
            <person name="Kyrpides N.C."/>
            <person name="Woyke T."/>
        </authorList>
    </citation>
    <scope>NUCLEOTIDE SEQUENCE</scope>
    <source>
        <strain evidence="7">GVMAG-M-3300025860-20</strain>
    </source>
</reference>
<keyword evidence="4" id="KW-0175">Coiled coil</keyword>
<sequence length="946" mass="109164">MTSLLILIMSSMSFDTNLSFVDVKKHKSNIERKKYAKFISLPVLAIKKLKYNNYIDSLKFAIMNHNKLCILDSKSNIMEPDISEEYTNMLCVMLRSNENDRYKIKFYLNDEYLKIKLYVKKEYINHLSKTYSVIPEILKCILLPHGKQYSLQEYKAHCIDKNIPIVKNINNLVHGRYTNWLNIIPYGHQHNNINWLSSIEAHVAKNNFYFSYIDVNKLYSFNNSSIGKLYYSNISNNLFSNKNITYILYNKDSLWNNKDRCKKLVFKGGVLCDEAGLGKTLSMTGLILSDKFRHLDLKSQSESIKIFKDVKTVKVVPKTLKTVKVVPKIIKTVKVVPKTVVPKTVPTTADADIFIKDKVSIDSPTTLVICPRRLVGQWLSEMRKYTSMLNVIEMSTMTHVKQYTEHDFNKDTKHDVVVSSFNLLDNKNYLKQCNFKLSLINWRRVIIDEGHEVLLHNLKKRVADCRISSGIFDIPSTFRWVCTGTPLPSTYDSLNAIISYLAGYDHNQITHILPNCNESQVIDLMSQLFHKNTKKSVKEYVTIPDSVNYTDFLDFTLTERTIYNGINKDDITHKLQVCTNIQVSDENNTIIGGNPMNLEEVNKAMAAHHIKRCEVLRSQIIETNGKLDTLRESRKKYENDIDLVIKNIKVQIKHTKDTLNIDEMNDLEEELSETIAERTKKHSSYRTRINTQESHISILTQELTKSQKQSQIFRSLTISSLKDQKCPITGLDLSLDKVAITPDGYYYSENGIQLLFTGGKKTIRCPYTRKQLEQNDFYIVDQTIKSNDNIDYNRTRWGTKMAHMVQKLKIIFNEDKSNKIIIFSQWMKMLKLVSHALRESDIEFVFCRGNVHTMSNSIKKFKEDSNVRVILLSSDSCNSGSNLTEANHIMLLDAVGGNVEHAKAVENQAVGRAMRLGQTRTVNVHRFVIKDSIEEEYYNLLNVQTA</sequence>
<evidence type="ECO:0008006" key="8">
    <source>
        <dbReference type="Google" id="ProtNLM"/>
    </source>
</evidence>
<evidence type="ECO:0000256" key="3">
    <source>
        <dbReference type="ARBA" id="ARBA00022840"/>
    </source>
</evidence>
<keyword evidence="3" id="KW-0067">ATP-binding</keyword>
<dbReference type="AlphaFoldDB" id="A0A6C0J6R8"/>
<dbReference type="Gene3D" id="3.40.50.10810">
    <property type="entry name" value="Tandem AAA-ATPase domain"/>
    <property type="match status" value="1"/>
</dbReference>
<dbReference type="GO" id="GO:0008094">
    <property type="term" value="F:ATP-dependent activity, acting on DNA"/>
    <property type="evidence" value="ECO:0007669"/>
    <property type="project" value="TreeGrafter"/>
</dbReference>
<protein>
    <recommendedName>
        <fullName evidence="8">Helicase ATP-binding domain-containing protein</fullName>
    </recommendedName>
</protein>
<dbReference type="Pfam" id="PF00271">
    <property type="entry name" value="Helicase_C"/>
    <property type="match status" value="1"/>
</dbReference>
<evidence type="ECO:0000256" key="2">
    <source>
        <dbReference type="ARBA" id="ARBA00022801"/>
    </source>
</evidence>
<evidence type="ECO:0000259" key="5">
    <source>
        <dbReference type="PROSITE" id="PS51192"/>
    </source>
</evidence>
<feature type="coiled-coil region" evidence="4">
    <location>
        <begin position="620"/>
        <end position="647"/>
    </location>
</feature>
<organism evidence="7">
    <name type="scientific">viral metagenome</name>
    <dbReference type="NCBI Taxonomy" id="1070528"/>
    <lineage>
        <taxon>unclassified sequences</taxon>
        <taxon>metagenomes</taxon>
        <taxon>organismal metagenomes</taxon>
    </lineage>
</organism>
<name>A0A6C0J6R8_9ZZZZ</name>
<dbReference type="InterPro" id="IPR014001">
    <property type="entry name" value="Helicase_ATP-bd"/>
</dbReference>
<dbReference type="PANTHER" id="PTHR45626">
    <property type="entry name" value="TRANSCRIPTION TERMINATION FACTOR 2-RELATED"/>
    <property type="match status" value="1"/>
</dbReference>
<dbReference type="PROSITE" id="PS51194">
    <property type="entry name" value="HELICASE_CTER"/>
    <property type="match status" value="1"/>
</dbReference>
<dbReference type="InterPro" id="IPR027417">
    <property type="entry name" value="P-loop_NTPase"/>
</dbReference>
<dbReference type="InterPro" id="IPR050628">
    <property type="entry name" value="SNF2_RAD54_helicase_TF"/>
</dbReference>
<keyword evidence="2" id="KW-0378">Hydrolase</keyword>
<accession>A0A6C0J6R8</accession>
<dbReference type="InterPro" id="IPR049730">
    <property type="entry name" value="SNF2/RAD54-like_C"/>
</dbReference>
<feature type="domain" description="Helicase C-terminal" evidence="6">
    <location>
        <begin position="803"/>
        <end position="946"/>
    </location>
</feature>